<dbReference type="Pfam" id="PF00043">
    <property type="entry name" value="GST_C"/>
    <property type="match status" value="1"/>
</dbReference>
<reference evidence="5 6" key="1">
    <citation type="submission" date="2016-10" db="EMBL/GenBank/DDBJ databases">
        <authorList>
            <person name="Varghese N."/>
            <person name="Submissions S."/>
        </authorList>
    </citation>
    <scope>NUCLEOTIDE SEQUENCE [LARGE SCALE GENOMIC DNA]</scope>
    <source>
        <strain evidence="5 6">DSM 16525</strain>
    </source>
</reference>
<dbReference type="CDD" id="cd03207">
    <property type="entry name" value="GST_C_8"/>
    <property type="match status" value="1"/>
</dbReference>
<dbReference type="SFLD" id="SFLDG01150">
    <property type="entry name" value="Main.1:_Beta-like"/>
    <property type="match status" value="1"/>
</dbReference>
<reference evidence="4 7" key="2">
    <citation type="submission" date="2019-07" db="EMBL/GenBank/DDBJ databases">
        <title>Whole genome shotgun sequence of Myxococcus fulvus NBRC 100333.</title>
        <authorList>
            <person name="Hosoyama A."/>
            <person name="Uohara A."/>
            <person name="Ohji S."/>
            <person name="Ichikawa N."/>
        </authorList>
    </citation>
    <scope>NUCLEOTIDE SEQUENCE [LARGE SCALE GENOMIC DNA]</scope>
    <source>
        <strain evidence="4 7">NBRC 100333</strain>
    </source>
</reference>
<dbReference type="PANTHER" id="PTHR44051:SF8">
    <property type="entry name" value="GLUTATHIONE S-TRANSFERASE GSTA"/>
    <property type="match status" value="1"/>
</dbReference>
<evidence type="ECO:0000313" key="7">
    <source>
        <dbReference type="Proteomes" id="UP000321514"/>
    </source>
</evidence>
<feature type="domain" description="GST C-terminal" evidence="3">
    <location>
        <begin position="86"/>
        <end position="201"/>
    </location>
</feature>
<dbReference type="InterPro" id="IPR036249">
    <property type="entry name" value="Thioredoxin-like_sf"/>
</dbReference>
<dbReference type="Gene3D" id="1.20.1050.10">
    <property type="match status" value="1"/>
</dbReference>
<proteinExistence type="inferred from homology"/>
<gene>
    <name evidence="4" type="ORF">MFU01_24860</name>
    <name evidence="5" type="ORF">SAMN05443572_101532</name>
</gene>
<dbReference type="Pfam" id="PF02798">
    <property type="entry name" value="GST_N"/>
    <property type="match status" value="1"/>
</dbReference>
<dbReference type="SUPFAM" id="SSF47616">
    <property type="entry name" value="GST C-terminal domain-like"/>
    <property type="match status" value="1"/>
</dbReference>
<dbReference type="PROSITE" id="PS50404">
    <property type="entry name" value="GST_NTER"/>
    <property type="match status" value="1"/>
</dbReference>
<evidence type="ECO:0000313" key="5">
    <source>
        <dbReference type="EMBL" id="SES90576.1"/>
    </source>
</evidence>
<dbReference type="InterPro" id="IPR010987">
    <property type="entry name" value="Glutathione-S-Trfase_C-like"/>
</dbReference>
<dbReference type="Proteomes" id="UP000321514">
    <property type="component" value="Unassembled WGS sequence"/>
</dbReference>
<evidence type="ECO:0000313" key="6">
    <source>
        <dbReference type="Proteomes" id="UP000183760"/>
    </source>
</evidence>
<evidence type="ECO:0000256" key="1">
    <source>
        <dbReference type="RuleBase" id="RU003494"/>
    </source>
</evidence>
<dbReference type="Proteomes" id="UP000183760">
    <property type="component" value="Unassembled WGS sequence"/>
</dbReference>
<organism evidence="4 7">
    <name type="scientific">Myxococcus fulvus</name>
    <dbReference type="NCBI Taxonomy" id="33"/>
    <lineage>
        <taxon>Bacteria</taxon>
        <taxon>Pseudomonadati</taxon>
        <taxon>Myxococcota</taxon>
        <taxon>Myxococcia</taxon>
        <taxon>Myxococcales</taxon>
        <taxon>Cystobacterineae</taxon>
        <taxon>Myxococcaceae</taxon>
        <taxon>Myxococcus</taxon>
    </lineage>
</organism>
<accession>A0A511SZW3</accession>
<dbReference type="Gene3D" id="3.40.30.10">
    <property type="entry name" value="Glutaredoxin"/>
    <property type="match status" value="1"/>
</dbReference>
<feature type="domain" description="GST N-terminal" evidence="2">
    <location>
        <begin position="1"/>
        <end position="80"/>
    </location>
</feature>
<dbReference type="STRING" id="1334629.MFUL124B02_03590"/>
<dbReference type="AlphaFoldDB" id="A0A511SZW3"/>
<dbReference type="SUPFAM" id="SSF52833">
    <property type="entry name" value="Thioredoxin-like"/>
    <property type="match status" value="1"/>
</dbReference>
<evidence type="ECO:0000313" key="4">
    <source>
        <dbReference type="EMBL" id="GEN07449.1"/>
    </source>
</evidence>
<evidence type="ECO:0000259" key="3">
    <source>
        <dbReference type="PROSITE" id="PS50405"/>
    </source>
</evidence>
<sequence>MMKLYFARNTRATRPRWLLEELGVPYELVPVDVLQREHKSPEYLRIHPMGSMPALEDDGQPIFESAAILLHVADKYLEQGFAPPLGSPERAEYYQWMFFCMSTMEPPLSAYSAHSRFLPEEQQVVGEAERGRRRFTDIARMLESRLQGRTFLVGERFTAADVVMTSILEWGGSMGLLEDFPALRAYVERHLARPAARRARE</sequence>
<dbReference type="EMBL" id="FOIB01000001">
    <property type="protein sequence ID" value="SES90576.1"/>
    <property type="molecule type" value="Genomic_DNA"/>
</dbReference>
<dbReference type="EMBL" id="BJXR01000025">
    <property type="protein sequence ID" value="GEN07449.1"/>
    <property type="molecule type" value="Genomic_DNA"/>
</dbReference>
<dbReference type="InterPro" id="IPR040079">
    <property type="entry name" value="Glutathione_S-Trfase"/>
</dbReference>
<comment type="caution">
    <text evidence="4">The sequence shown here is derived from an EMBL/GenBank/DDBJ whole genome shotgun (WGS) entry which is preliminary data.</text>
</comment>
<dbReference type="CDD" id="cd03046">
    <property type="entry name" value="GST_N_GTT1_like"/>
    <property type="match status" value="1"/>
</dbReference>
<protein>
    <submittedName>
        <fullName evidence="4">Glutathione S-transferase</fullName>
    </submittedName>
</protein>
<dbReference type="OrthoDB" id="5740960at2"/>
<dbReference type="SFLD" id="SFLDS00019">
    <property type="entry name" value="Glutathione_Transferase_(cytos"/>
    <property type="match status" value="1"/>
</dbReference>
<dbReference type="InterPro" id="IPR004046">
    <property type="entry name" value="GST_C"/>
</dbReference>
<keyword evidence="4" id="KW-0808">Transferase</keyword>
<dbReference type="InterPro" id="IPR004045">
    <property type="entry name" value="Glutathione_S-Trfase_N"/>
</dbReference>
<name>A0A511SZW3_MYXFU</name>
<dbReference type="GO" id="GO:0016740">
    <property type="term" value="F:transferase activity"/>
    <property type="evidence" value="ECO:0007669"/>
    <property type="project" value="UniProtKB-KW"/>
</dbReference>
<dbReference type="PROSITE" id="PS50405">
    <property type="entry name" value="GST_CTER"/>
    <property type="match status" value="1"/>
</dbReference>
<dbReference type="SFLD" id="SFLDG00358">
    <property type="entry name" value="Main_(cytGST)"/>
    <property type="match status" value="1"/>
</dbReference>
<dbReference type="InterPro" id="IPR036282">
    <property type="entry name" value="Glutathione-S-Trfase_C_sf"/>
</dbReference>
<keyword evidence="6" id="KW-1185">Reference proteome</keyword>
<evidence type="ECO:0000259" key="2">
    <source>
        <dbReference type="PROSITE" id="PS50404"/>
    </source>
</evidence>
<dbReference type="PANTHER" id="PTHR44051">
    <property type="entry name" value="GLUTATHIONE S-TRANSFERASE-RELATED"/>
    <property type="match status" value="1"/>
</dbReference>
<comment type="similarity">
    <text evidence="1">Belongs to the GST superfamily.</text>
</comment>
<dbReference type="RefSeq" id="WP_083559525.1">
    <property type="nucleotide sequence ID" value="NZ_BJXR01000025.1"/>
</dbReference>